<dbReference type="Pfam" id="PF08548">
    <property type="entry name" value="Peptidase_M10_C"/>
    <property type="match status" value="1"/>
</dbReference>
<dbReference type="InterPro" id="IPR050557">
    <property type="entry name" value="RTX_toxin/Mannuronan_C5-epim"/>
</dbReference>
<evidence type="ECO:0000256" key="3">
    <source>
        <dbReference type="ARBA" id="ARBA00022525"/>
    </source>
</evidence>
<evidence type="ECO:0000256" key="1">
    <source>
        <dbReference type="ARBA" id="ARBA00001913"/>
    </source>
</evidence>
<dbReference type="InterPro" id="IPR013858">
    <property type="entry name" value="Peptidase_M10B_C"/>
</dbReference>
<dbReference type="InterPro" id="IPR001343">
    <property type="entry name" value="Hemolysn_Ca-bd"/>
</dbReference>
<dbReference type="InterPro" id="IPR011049">
    <property type="entry name" value="Serralysin-like_metalloprot_C"/>
</dbReference>
<name>I4FJI0_MICAE</name>
<comment type="subcellular location">
    <subcellularLocation>
        <location evidence="2">Secreted</location>
    </subcellularLocation>
</comment>
<reference evidence="7 8" key="1">
    <citation type="submission" date="2012-04" db="EMBL/GenBank/DDBJ databases">
        <authorList>
            <person name="Genoscope - CEA"/>
        </authorList>
    </citation>
    <scope>NUCLEOTIDE SEQUENCE [LARGE SCALE GENOMIC DNA]</scope>
    <source>
        <strain evidence="7 8">9717</strain>
    </source>
</reference>
<comment type="cofactor">
    <cofactor evidence="1">
        <name>Ca(2+)</name>
        <dbReference type="ChEBI" id="CHEBI:29108"/>
    </cofactor>
</comment>
<proteinExistence type="predicted"/>
<organism evidence="7 8">
    <name type="scientific">Microcystis aeruginosa PCC 9717</name>
    <dbReference type="NCBI Taxonomy" id="1160286"/>
    <lineage>
        <taxon>Bacteria</taxon>
        <taxon>Bacillati</taxon>
        <taxon>Cyanobacteriota</taxon>
        <taxon>Cyanophyceae</taxon>
        <taxon>Oscillatoriophycideae</taxon>
        <taxon>Chroococcales</taxon>
        <taxon>Microcystaceae</taxon>
        <taxon>Microcystis</taxon>
    </lineage>
</organism>
<dbReference type="InterPro" id="IPR018511">
    <property type="entry name" value="Hemolysin-typ_Ca-bd_CS"/>
</dbReference>
<dbReference type="AlphaFoldDB" id="I4FJI0"/>
<feature type="region of interest" description="Disordered" evidence="5">
    <location>
        <begin position="57"/>
        <end position="88"/>
    </location>
</feature>
<dbReference type="Proteomes" id="UP000003172">
    <property type="component" value="Unassembled WGS sequence"/>
</dbReference>
<accession>I4FJI0</accession>
<dbReference type="Pfam" id="PF00353">
    <property type="entry name" value="HemolysinCabind"/>
    <property type="match status" value="1"/>
</dbReference>
<dbReference type="HOGENOM" id="CLU_1336222_0_0_3"/>
<evidence type="ECO:0000313" key="8">
    <source>
        <dbReference type="Proteomes" id="UP000003172"/>
    </source>
</evidence>
<evidence type="ECO:0000256" key="2">
    <source>
        <dbReference type="ARBA" id="ARBA00004613"/>
    </source>
</evidence>
<dbReference type="PROSITE" id="PS00330">
    <property type="entry name" value="HEMOLYSIN_CALCIUM"/>
    <property type="match status" value="2"/>
</dbReference>
<dbReference type="EMBL" id="CAII01000011">
    <property type="protein sequence ID" value="CCH95805.1"/>
    <property type="molecule type" value="Genomic_DNA"/>
</dbReference>
<dbReference type="GO" id="GO:0005615">
    <property type="term" value="C:extracellular space"/>
    <property type="evidence" value="ECO:0007669"/>
    <property type="project" value="InterPro"/>
</dbReference>
<keyword evidence="4" id="KW-0677">Repeat</keyword>
<evidence type="ECO:0000256" key="4">
    <source>
        <dbReference type="ARBA" id="ARBA00022737"/>
    </source>
</evidence>
<dbReference type="Gene3D" id="2.150.10.10">
    <property type="entry name" value="Serralysin-like metalloprotease, C-terminal"/>
    <property type="match status" value="1"/>
</dbReference>
<dbReference type="PANTHER" id="PTHR38340:SF1">
    <property type="entry name" value="S-LAYER PROTEIN"/>
    <property type="match status" value="1"/>
</dbReference>
<protein>
    <submittedName>
        <fullName evidence="7">Hemolysin-type calcium-binding region</fullName>
    </submittedName>
</protein>
<evidence type="ECO:0000313" key="7">
    <source>
        <dbReference type="EMBL" id="CCH95805.1"/>
    </source>
</evidence>
<dbReference type="PRINTS" id="PR00313">
    <property type="entry name" value="CABNDNGRPT"/>
</dbReference>
<dbReference type="RefSeq" id="WP_002757783.1">
    <property type="nucleotide sequence ID" value="NZ_HE972673.1"/>
</dbReference>
<gene>
    <name evidence="7" type="ORF">MICAB_1080016</name>
</gene>
<keyword evidence="3" id="KW-0964">Secreted</keyword>
<feature type="domain" description="Peptidase M10 serralysin C-terminal" evidence="6">
    <location>
        <begin position="75"/>
        <end position="204"/>
    </location>
</feature>
<evidence type="ECO:0000259" key="6">
    <source>
        <dbReference type="Pfam" id="PF08548"/>
    </source>
</evidence>
<dbReference type="SUPFAM" id="SSF51120">
    <property type="entry name" value="beta-Roll"/>
    <property type="match status" value="1"/>
</dbReference>
<dbReference type="GO" id="GO:0005509">
    <property type="term" value="F:calcium ion binding"/>
    <property type="evidence" value="ECO:0007669"/>
    <property type="project" value="InterPro"/>
</dbReference>
<dbReference type="PANTHER" id="PTHR38340">
    <property type="entry name" value="S-LAYER PROTEIN"/>
    <property type="match status" value="1"/>
</dbReference>
<comment type="caution">
    <text evidence="7">The sequence shown here is derived from an EMBL/GenBank/DDBJ whole genome shotgun (WGS) entry which is preliminary data.</text>
</comment>
<sequence>MNPIFSDIFDGNLLDNNITNGTGLADNIVLDNGNDTSDGGAGDDLMYGNGGSDSLLGNAGSDNIQGGSGNDTLDGGSGNDTLIGGSGTDTMTNGAGNDIYRFLSVSDSQVGAARDVLTDFAPGLDKIDLSEIDANTTIAGDQAFTFIGTAPFGTPPHGVGQVNYFISGSNLIVQAEIEGDGNLNVDMQIQLNGGLAAIAATDFIL</sequence>
<evidence type="ECO:0000256" key="5">
    <source>
        <dbReference type="SAM" id="MobiDB-lite"/>
    </source>
</evidence>